<proteinExistence type="predicted"/>
<sequence length="212" mass="23341">MANTKKKVDVEATAADVTIDETAALKAKIAEQEKQMADLMAQMKLMMQAQVGAGVVEKKPKKSTRSIKFINLVAGGLTLRGNRFYHIDTQFGYKMIPEGEAHAIVNNMPNTIANGMVYIADDDFIAECELDGVYQDLLSDKQMKELLKKSADDVCAIYKNAPDAQKQIIVDMVANRKMEGLPIDANIVVALGKLCGKDLMAIEPEDDENEKE</sequence>
<evidence type="ECO:0000313" key="2">
    <source>
        <dbReference type="EMBL" id="DAF60920.1"/>
    </source>
</evidence>
<feature type="coiled-coil region" evidence="1">
    <location>
        <begin position="22"/>
        <end position="49"/>
    </location>
</feature>
<keyword evidence="1" id="KW-0175">Coiled coil</keyword>
<dbReference type="EMBL" id="BK032799">
    <property type="protein sequence ID" value="DAF60920.1"/>
    <property type="molecule type" value="Genomic_DNA"/>
</dbReference>
<evidence type="ECO:0000256" key="1">
    <source>
        <dbReference type="SAM" id="Coils"/>
    </source>
</evidence>
<name>A0A8S5TCQ9_9CAUD</name>
<reference evidence="2" key="1">
    <citation type="journal article" date="2021" name="Proc. Natl. Acad. Sci. U.S.A.">
        <title>A Catalog of Tens of Thousands of Viruses from Human Metagenomes Reveals Hidden Associations with Chronic Diseases.</title>
        <authorList>
            <person name="Tisza M.J."/>
            <person name="Buck C.B."/>
        </authorList>
    </citation>
    <scope>NUCLEOTIDE SEQUENCE</scope>
    <source>
        <strain evidence="2">CteEQ43</strain>
    </source>
</reference>
<accession>A0A8S5TCQ9</accession>
<organism evidence="2">
    <name type="scientific">Siphoviridae sp. cteEQ43</name>
    <dbReference type="NCBI Taxonomy" id="2827905"/>
    <lineage>
        <taxon>Viruses</taxon>
        <taxon>Duplodnaviria</taxon>
        <taxon>Heunggongvirae</taxon>
        <taxon>Uroviricota</taxon>
        <taxon>Caudoviricetes</taxon>
    </lineage>
</organism>
<protein>
    <submittedName>
        <fullName evidence="2">Uncharacterized protein</fullName>
    </submittedName>
</protein>